<dbReference type="PANTHER" id="PTHR31001:SF57">
    <property type="entry name" value="ZN(II)2CYS6 TRANSCRIPTION FACTOR (EUROFUNG)"/>
    <property type="match status" value="1"/>
</dbReference>
<dbReference type="PANTHER" id="PTHR31001">
    <property type="entry name" value="UNCHARACTERIZED TRANSCRIPTIONAL REGULATORY PROTEIN"/>
    <property type="match status" value="1"/>
</dbReference>
<dbReference type="OrthoDB" id="424974at2759"/>
<dbReference type="InterPro" id="IPR050613">
    <property type="entry name" value="Sec_Metabolite_Reg"/>
</dbReference>
<proteinExistence type="predicted"/>
<dbReference type="GO" id="GO:0005634">
    <property type="term" value="C:nucleus"/>
    <property type="evidence" value="ECO:0007669"/>
    <property type="project" value="UniProtKB-SubCell"/>
</dbReference>
<accession>A0A9P5HSL2</accession>
<comment type="subcellular location">
    <subcellularLocation>
        <location evidence="1">Nucleus</location>
    </subcellularLocation>
</comment>
<gene>
    <name evidence="3" type="ORF">G7Z17_g281</name>
</gene>
<reference evidence="3" key="1">
    <citation type="submission" date="2020-03" db="EMBL/GenBank/DDBJ databases">
        <title>Draft Genome Sequence of Cylindrodendrum hubeiense.</title>
        <authorList>
            <person name="Buettner E."/>
            <person name="Kellner H."/>
        </authorList>
    </citation>
    <scope>NUCLEOTIDE SEQUENCE</scope>
    <source>
        <strain evidence="3">IHI 201604</strain>
    </source>
</reference>
<keyword evidence="4" id="KW-1185">Reference proteome</keyword>
<evidence type="ECO:0000256" key="2">
    <source>
        <dbReference type="ARBA" id="ARBA00023242"/>
    </source>
</evidence>
<evidence type="ECO:0000256" key="1">
    <source>
        <dbReference type="ARBA" id="ARBA00004123"/>
    </source>
</evidence>
<name>A0A9P5HSL2_9HYPO</name>
<evidence type="ECO:0000313" key="3">
    <source>
        <dbReference type="EMBL" id="KAF7557993.1"/>
    </source>
</evidence>
<comment type="caution">
    <text evidence="3">The sequence shown here is derived from an EMBL/GenBank/DDBJ whole genome shotgun (WGS) entry which is preliminary data.</text>
</comment>
<evidence type="ECO:0000313" key="4">
    <source>
        <dbReference type="Proteomes" id="UP000722485"/>
    </source>
</evidence>
<dbReference type="EMBL" id="JAANBB010000002">
    <property type="protein sequence ID" value="KAF7557993.1"/>
    <property type="molecule type" value="Genomic_DNA"/>
</dbReference>
<protein>
    <submittedName>
        <fullName evidence="3">Uncharacterized protein</fullName>
    </submittedName>
</protein>
<sequence length="257" mass="27240">MADMVSRIASLEKSLAEARDEAASVPEPFFSEPKNTAPSVQLAMPTPSGNLGQGSRDEIVVQKGSSSQYFNEIILSKVIQDERNIDSILTPPHTGSPHPAASSPFDALGILSSPSLSITPASLHPSQELAAKLWKIYVENVEACMGLKVLHIPTDEIKVYSVINDPTTAPLDKLSLSFAILFASTLKVGLEQAFAHGNFLDRPTITGLHALAIYLPSRSGFIATDSDLASLHSSLRSGVAFGGTCLAETPAQAKTMA</sequence>
<dbReference type="AlphaFoldDB" id="A0A9P5HSL2"/>
<keyword evidence="2" id="KW-0539">Nucleus</keyword>
<organism evidence="3 4">
    <name type="scientific">Cylindrodendrum hubeiense</name>
    <dbReference type="NCBI Taxonomy" id="595255"/>
    <lineage>
        <taxon>Eukaryota</taxon>
        <taxon>Fungi</taxon>
        <taxon>Dikarya</taxon>
        <taxon>Ascomycota</taxon>
        <taxon>Pezizomycotina</taxon>
        <taxon>Sordariomycetes</taxon>
        <taxon>Hypocreomycetidae</taxon>
        <taxon>Hypocreales</taxon>
        <taxon>Nectriaceae</taxon>
        <taxon>Cylindrodendrum</taxon>
    </lineage>
</organism>
<dbReference type="Proteomes" id="UP000722485">
    <property type="component" value="Unassembled WGS sequence"/>
</dbReference>